<dbReference type="Proteomes" id="UP000595140">
    <property type="component" value="Unassembled WGS sequence"/>
</dbReference>
<sequence>MILELSSYYLVLGLKNSIYKLFSATYAHRKMLSSASSSHLQQWTYMFRQLRSCICRDWIASVDEEIRFKSFSSSTSPSELFAGFESEIRRNFSLDCRNLTSRNFAGFESPEFLSGRWDGLQDLARNGGGCA</sequence>
<protein>
    <submittedName>
        <fullName evidence="1">Uncharacterized protein</fullName>
    </submittedName>
</protein>
<accession>A0A484L0A3</accession>
<proteinExistence type="predicted"/>
<keyword evidence="2" id="KW-1185">Reference proteome</keyword>
<evidence type="ECO:0000313" key="2">
    <source>
        <dbReference type="Proteomes" id="UP000595140"/>
    </source>
</evidence>
<gene>
    <name evidence="1" type="ORF">CCAM_LOCUS10548</name>
</gene>
<organism evidence="1 2">
    <name type="scientific">Cuscuta campestris</name>
    <dbReference type="NCBI Taxonomy" id="132261"/>
    <lineage>
        <taxon>Eukaryota</taxon>
        <taxon>Viridiplantae</taxon>
        <taxon>Streptophyta</taxon>
        <taxon>Embryophyta</taxon>
        <taxon>Tracheophyta</taxon>
        <taxon>Spermatophyta</taxon>
        <taxon>Magnoliopsida</taxon>
        <taxon>eudicotyledons</taxon>
        <taxon>Gunneridae</taxon>
        <taxon>Pentapetalae</taxon>
        <taxon>asterids</taxon>
        <taxon>lamiids</taxon>
        <taxon>Solanales</taxon>
        <taxon>Convolvulaceae</taxon>
        <taxon>Cuscuteae</taxon>
        <taxon>Cuscuta</taxon>
        <taxon>Cuscuta subgen. Grammica</taxon>
        <taxon>Cuscuta sect. Cleistogrammica</taxon>
    </lineage>
</organism>
<dbReference type="EMBL" id="OOIL02000725">
    <property type="protein sequence ID" value="VFQ68772.1"/>
    <property type="molecule type" value="Genomic_DNA"/>
</dbReference>
<name>A0A484L0A3_9ASTE</name>
<evidence type="ECO:0000313" key="1">
    <source>
        <dbReference type="EMBL" id="VFQ68772.1"/>
    </source>
</evidence>
<dbReference type="AlphaFoldDB" id="A0A484L0A3"/>
<reference evidence="1 2" key="1">
    <citation type="submission" date="2018-04" db="EMBL/GenBank/DDBJ databases">
        <authorList>
            <person name="Vogel A."/>
        </authorList>
    </citation>
    <scope>NUCLEOTIDE SEQUENCE [LARGE SCALE GENOMIC DNA]</scope>
</reference>